<dbReference type="GO" id="GO:0005509">
    <property type="term" value="F:calcium ion binding"/>
    <property type="evidence" value="ECO:0007669"/>
    <property type="project" value="InterPro"/>
</dbReference>
<comment type="subcellular location">
    <subcellularLocation>
        <location evidence="1">Cell membrane</location>
    </subcellularLocation>
</comment>
<keyword evidence="6" id="KW-0472">Membrane</keyword>
<proteinExistence type="predicted"/>
<organism evidence="7 8">
    <name type="scientific">Mus caroli</name>
    <name type="common">Ryukyu mouse</name>
    <name type="synonym">Ricefield mouse</name>
    <dbReference type="NCBI Taxonomy" id="10089"/>
    <lineage>
        <taxon>Eukaryota</taxon>
        <taxon>Metazoa</taxon>
        <taxon>Chordata</taxon>
        <taxon>Craniata</taxon>
        <taxon>Vertebrata</taxon>
        <taxon>Euteleostomi</taxon>
        <taxon>Mammalia</taxon>
        <taxon>Eutheria</taxon>
        <taxon>Euarchontoglires</taxon>
        <taxon>Glires</taxon>
        <taxon>Rodentia</taxon>
        <taxon>Myomorpha</taxon>
        <taxon>Muroidea</taxon>
        <taxon>Muridae</taxon>
        <taxon>Murinae</taxon>
        <taxon>Mus</taxon>
        <taxon>Mus</taxon>
    </lineage>
</organism>
<feature type="region of interest" description="Disordered" evidence="5">
    <location>
        <begin position="17"/>
        <end position="81"/>
    </location>
</feature>
<dbReference type="PRINTS" id="PR01819">
    <property type="entry name" value="DESMOGLEIN"/>
</dbReference>
<dbReference type="GeneID" id="110288317"/>
<gene>
    <name evidence="8" type="primary">LOC110288317</name>
</gene>
<evidence type="ECO:0000256" key="1">
    <source>
        <dbReference type="ARBA" id="ARBA00004236"/>
    </source>
</evidence>
<keyword evidence="3 6" id="KW-0812">Transmembrane</keyword>
<keyword evidence="2" id="KW-1003">Cell membrane</keyword>
<reference evidence="8" key="1">
    <citation type="submission" date="2025-08" db="UniProtKB">
        <authorList>
            <consortium name="RefSeq"/>
        </authorList>
    </citation>
    <scope>IDENTIFICATION</scope>
</reference>
<dbReference type="GO" id="GO:0005886">
    <property type="term" value="C:plasma membrane"/>
    <property type="evidence" value="ECO:0007669"/>
    <property type="project" value="UniProtKB-SubCell"/>
</dbReference>
<protein>
    <submittedName>
        <fullName evidence="8">Desmoglein-1-alpha-like</fullName>
    </submittedName>
</protein>
<evidence type="ECO:0000256" key="4">
    <source>
        <dbReference type="ARBA" id="ARBA00022989"/>
    </source>
</evidence>
<feature type="compositionally biased region" description="Polar residues" evidence="5">
    <location>
        <begin position="41"/>
        <end position="56"/>
    </location>
</feature>
<keyword evidence="4 6" id="KW-1133">Transmembrane helix</keyword>
<evidence type="ECO:0000256" key="5">
    <source>
        <dbReference type="SAM" id="MobiDB-lite"/>
    </source>
</evidence>
<dbReference type="RefSeq" id="XP_021010358.1">
    <property type="nucleotide sequence ID" value="XM_021154699.1"/>
</dbReference>
<evidence type="ECO:0000256" key="2">
    <source>
        <dbReference type="ARBA" id="ARBA00022475"/>
    </source>
</evidence>
<dbReference type="KEGG" id="mcal:110288317"/>
<evidence type="ECO:0000256" key="6">
    <source>
        <dbReference type="SAM" id="Phobius"/>
    </source>
</evidence>
<sequence length="484" mass="50270">SLQRTCTGTIVIELSGTGWVPGSDGDGSSSGTGDDRDRVTNGYQGTSSTENPQRVTGSWGGGGFDGTRPNTNPFQGDPDEALETPLYGDNVHFGPAGIGLLIMGFLVLGLVPFLLICCDCGGAPGGGAGFEPVPECSDGAIHTWAVEGPQPEPHDVTTICVPQMPPGNANVIEYIDNSGVYTNEYCGREMQDLGGGERTTGFELMDGVKTSAAPEICQEYSGTLRRNSMRECRDGGLNMNFMESYFCQFGTTTVISENAYPSGPGVQHPVPISDPLGYGNVTVRESYTTSGTLKPSVHFHDNQQASNVVVTERVVGPISGADLHGMLEIPDLRGGANVIVTERVIAPGSSLPTSLTIPNPRETSNVVVTERVIQPTSGMIGNLSMPPELSSAHNVIVTERVVSGAGMSEIAGTAGLGGVGGIGSSGLISTTMGAAGTGLNMGGTATIGHMRSSSDHHFSQTVGSASPSMARSRITKYNTVQYSK</sequence>
<feature type="transmembrane region" description="Helical" evidence="6">
    <location>
        <begin position="96"/>
        <end position="116"/>
    </location>
</feature>
<dbReference type="Proteomes" id="UP000515126">
    <property type="component" value="Unplaced"/>
</dbReference>
<feature type="non-terminal residue" evidence="8">
    <location>
        <position position="1"/>
    </location>
</feature>
<name>A0A6P5P879_MUSCR</name>
<dbReference type="InterPro" id="IPR009122">
    <property type="entry name" value="Desmosomal_cadherin"/>
</dbReference>
<evidence type="ECO:0000313" key="7">
    <source>
        <dbReference type="Proteomes" id="UP000515126"/>
    </source>
</evidence>
<dbReference type="AlphaFoldDB" id="A0A6P5P879"/>
<accession>A0A6P5P879</accession>
<keyword evidence="7" id="KW-1185">Reference proteome</keyword>
<evidence type="ECO:0000256" key="3">
    <source>
        <dbReference type="ARBA" id="ARBA00022692"/>
    </source>
</evidence>
<evidence type="ECO:0000313" key="8">
    <source>
        <dbReference type="RefSeq" id="XP_021010358.1"/>
    </source>
</evidence>